<keyword evidence="3" id="KW-1185">Reference proteome</keyword>
<organism evidence="2 3">
    <name type="scientific">Quercus lobata</name>
    <name type="common">Valley oak</name>
    <dbReference type="NCBI Taxonomy" id="97700"/>
    <lineage>
        <taxon>Eukaryota</taxon>
        <taxon>Viridiplantae</taxon>
        <taxon>Streptophyta</taxon>
        <taxon>Embryophyta</taxon>
        <taxon>Tracheophyta</taxon>
        <taxon>Spermatophyta</taxon>
        <taxon>Magnoliopsida</taxon>
        <taxon>eudicotyledons</taxon>
        <taxon>Gunneridae</taxon>
        <taxon>Pentapetalae</taxon>
        <taxon>rosids</taxon>
        <taxon>fabids</taxon>
        <taxon>Fagales</taxon>
        <taxon>Fagaceae</taxon>
        <taxon>Quercus</taxon>
    </lineage>
</organism>
<sequence>MCKKKDKNAVDKLLTQHVILNSLAFNVVQTLPFICFVQGVAAYGLVYKLPSYSTLRTKLIPNSRIEVGEYVSKVKKSWVTTGCTLMSDME</sequence>
<name>A0A7N2MPJ2_QUELO</name>
<dbReference type="SUPFAM" id="SSF140996">
    <property type="entry name" value="Hermes dimerisation domain"/>
    <property type="match status" value="1"/>
</dbReference>
<proteinExistence type="predicted"/>
<dbReference type="InParanoid" id="A0A7N2MPJ2"/>
<keyword evidence="1" id="KW-0472">Membrane</keyword>
<keyword evidence="1" id="KW-1133">Transmembrane helix</keyword>
<keyword evidence="1" id="KW-0812">Transmembrane</keyword>
<evidence type="ECO:0000313" key="2">
    <source>
        <dbReference type="EnsemblPlants" id="QL10p018200:mrna:CDS:1"/>
    </source>
</evidence>
<reference evidence="2 3" key="1">
    <citation type="journal article" date="2016" name="G3 (Bethesda)">
        <title>First Draft Assembly and Annotation of the Genome of a California Endemic Oak Quercus lobata Nee (Fagaceae).</title>
        <authorList>
            <person name="Sork V.L."/>
            <person name="Fitz-Gibbon S.T."/>
            <person name="Puiu D."/>
            <person name="Crepeau M."/>
            <person name="Gugger P.F."/>
            <person name="Sherman R."/>
            <person name="Stevens K."/>
            <person name="Langley C.H."/>
            <person name="Pellegrini M."/>
            <person name="Salzberg S.L."/>
        </authorList>
    </citation>
    <scope>NUCLEOTIDE SEQUENCE [LARGE SCALE GENOMIC DNA]</scope>
    <source>
        <strain evidence="2 3">cv. SW786</strain>
    </source>
</reference>
<dbReference type="EnsemblPlants" id="QL10p018200:mrna">
    <property type="protein sequence ID" value="QL10p018200:mrna:CDS:1"/>
    <property type="gene ID" value="QL10p018200"/>
</dbReference>
<evidence type="ECO:0000313" key="3">
    <source>
        <dbReference type="Proteomes" id="UP000594261"/>
    </source>
</evidence>
<accession>A0A7N2MPJ2</accession>
<dbReference type="Proteomes" id="UP000594261">
    <property type="component" value="Chromosome 10"/>
</dbReference>
<feature type="transmembrane region" description="Helical" evidence="1">
    <location>
        <begin position="23"/>
        <end position="46"/>
    </location>
</feature>
<reference evidence="2" key="2">
    <citation type="submission" date="2021-01" db="UniProtKB">
        <authorList>
            <consortium name="EnsemblPlants"/>
        </authorList>
    </citation>
    <scope>IDENTIFICATION</scope>
</reference>
<protein>
    <submittedName>
        <fullName evidence="2">Uncharacterized protein</fullName>
    </submittedName>
</protein>
<dbReference type="AlphaFoldDB" id="A0A7N2MPJ2"/>
<dbReference type="EMBL" id="LRBV02000010">
    <property type="status" value="NOT_ANNOTATED_CDS"/>
    <property type="molecule type" value="Genomic_DNA"/>
</dbReference>
<evidence type="ECO:0000256" key="1">
    <source>
        <dbReference type="SAM" id="Phobius"/>
    </source>
</evidence>
<dbReference type="Gramene" id="QL10p018200:mrna">
    <property type="protein sequence ID" value="QL10p018200:mrna:CDS:1"/>
    <property type="gene ID" value="QL10p018200"/>
</dbReference>